<evidence type="ECO:0000313" key="10">
    <source>
        <dbReference type="Proteomes" id="UP001279734"/>
    </source>
</evidence>
<evidence type="ECO:0000256" key="6">
    <source>
        <dbReference type="SAM" id="SignalP"/>
    </source>
</evidence>
<dbReference type="PANTHER" id="PTHR21576">
    <property type="entry name" value="UNCHARACTERIZED NODULIN-LIKE PROTEIN"/>
    <property type="match status" value="1"/>
</dbReference>
<feature type="transmembrane region" description="Helical" evidence="5">
    <location>
        <begin position="203"/>
        <end position="227"/>
    </location>
</feature>
<dbReference type="SUPFAM" id="SSF103473">
    <property type="entry name" value="MFS general substrate transporter"/>
    <property type="match status" value="1"/>
</dbReference>
<feature type="transmembrane region" description="Helical" evidence="5">
    <location>
        <begin position="172"/>
        <end position="191"/>
    </location>
</feature>
<organism evidence="9 10">
    <name type="scientific">Nepenthes gracilis</name>
    <name type="common">Slender pitcher plant</name>
    <dbReference type="NCBI Taxonomy" id="150966"/>
    <lineage>
        <taxon>Eukaryota</taxon>
        <taxon>Viridiplantae</taxon>
        <taxon>Streptophyta</taxon>
        <taxon>Embryophyta</taxon>
        <taxon>Tracheophyta</taxon>
        <taxon>Spermatophyta</taxon>
        <taxon>Magnoliopsida</taxon>
        <taxon>eudicotyledons</taxon>
        <taxon>Gunneridae</taxon>
        <taxon>Pentapetalae</taxon>
        <taxon>Caryophyllales</taxon>
        <taxon>Nepenthaceae</taxon>
        <taxon>Nepenthes</taxon>
    </lineage>
</organism>
<feature type="transmembrane region" description="Helical" evidence="5">
    <location>
        <begin position="354"/>
        <end position="374"/>
    </location>
</feature>
<feature type="chain" id="PRO_5042184234" description="Nodulin-like domain-containing protein" evidence="6">
    <location>
        <begin position="23"/>
        <end position="520"/>
    </location>
</feature>
<dbReference type="GO" id="GO:0016020">
    <property type="term" value="C:membrane"/>
    <property type="evidence" value="ECO:0007669"/>
    <property type="project" value="UniProtKB-SubCell"/>
</dbReference>
<feature type="domain" description="Nodulin-like" evidence="7">
    <location>
        <begin position="7"/>
        <end position="251"/>
    </location>
</feature>
<feature type="transmembrane region" description="Helical" evidence="5">
    <location>
        <begin position="321"/>
        <end position="342"/>
    </location>
</feature>
<dbReference type="InterPro" id="IPR056555">
    <property type="entry name" value="NFD4_C"/>
</dbReference>
<evidence type="ECO:0008006" key="11">
    <source>
        <dbReference type="Google" id="ProtNLM"/>
    </source>
</evidence>
<dbReference type="Pfam" id="PF06813">
    <property type="entry name" value="Nodulin-like"/>
    <property type="match status" value="1"/>
</dbReference>
<evidence type="ECO:0000256" key="2">
    <source>
        <dbReference type="ARBA" id="ARBA00022692"/>
    </source>
</evidence>
<proteinExistence type="predicted"/>
<evidence type="ECO:0000256" key="3">
    <source>
        <dbReference type="ARBA" id="ARBA00022989"/>
    </source>
</evidence>
<dbReference type="InterPro" id="IPR010658">
    <property type="entry name" value="Nodulin-like"/>
</dbReference>
<dbReference type="InterPro" id="IPR036259">
    <property type="entry name" value="MFS_trans_sf"/>
</dbReference>
<dbReference type="Gene3D" id="1.20.1250.20">
    <property type="entry name" value="MFS general substrate transporter like domains"/>
    <property type="match status" value="1"/>
</dbReference>
<dbReference type="Pfam" id="PF23262">
    <property type="entry name" value="NFD4_C"/>
    <property type="match status" value="1"/>
</dbReference>
<gene>
    <name evidence="9" type="ORF">Nepgr_014633</name>
</gene>
<feature type="transmembrane region" description="Helical" evidence="5">
    <location>
        <begin position="491"/>
        <end position="510"/>
    </location>
</feature>
<evidence type="ECO:0000256" key="1">
    <source>
        <dbReference type="ARBA" id="ARBA00004141"/>
    </source>
</evidence>
<comment type="caution">
    <text evidence="9">The sequence shown here is derived from an EMBL/GenBank/DDBJ whole genome shotgun (WGS) entry which is preliminary data.</text>
</comment>
<keyword evidence="4 5" id="KW-0472">Membrane</keyword>
<comment type="subcellular location">
    <subcellularLocation>
        <location evidence="1">Membrane</location>
        <topology evidence="1">Multi-pass membrane protein</topology>
    </subcellularLocation>
</comment>
<feature type="signal peptide" evidence="6">
    <location>
        <begin position="1"/>
        <end position="22"/>
    </location>
</feature>
<feature type="domain" description="NFD4 C-terminal" evidence="8">
    <location>
        <begin position="303"/>
        <end position="516"/>
    </location>
</feature>
<feature type="transmembrane region" description="Helical" evidence="5">
    <location>
        <begin position="386"/>
        <end position="407"/>
    </location>
</feature>
<feature type="transmembrane region" description="Helical" evidence="5">
    <location>
        <begin position="67"/>
        <end position="93"/>
    </location>
</feature>
<feature type="transmembrane region" description="Helical" evidence="5">
    <location>
        <begin position="139"/>
        <end position="160"/>
    </location>
</feature>
<feature type="transmembrane region" description="Helical" evidence="5">
    <location>
        <begin position="451"/>
        <end position="471"/>
    </location>
</feature>
<dbReference type="EMBL" id="BSYO01000012">
    <property type="protein sequence ID" value="GMH12792.1"/>
    <property type="molecule type" value="Genomic_DNA"/>
</dbReference>
<name>A0AAD3XPN7_NEPGR</name>
<dbReference type="AlphaFoldDB" id="A0AAD3XPN7"/>
<keyword evidence="6" id="KW-0732">Signal</keyword>
<keyword evidence="3 5" id="KW-1133">Transmembrane helix</keyword>
<keyword evidence="10" id="KW-1185">Reference proteome</keyword>
<evidence type="ECO:0000313" key="9">
    <source>
        <dbReference type="EMBL" id="GMH12792.1"/>
    </source>
</evidence>
<dbReference type="PANTHER" id="PTHR21576:SF11">
    <property type="entry name" value="MAJOR FACILITATOR SUPERFAMILY PROTEIN"/>
    <property type="match status" value="1"/>
</dbReference>
<feature type="transmembrane region" description="Helical" evidence="5">
    <location>
        <begin position="105"/>
        <end position="127"/>
    </location>
</feature>
<evidence type="ECO:0000259" key="7">
    <source>
        <dbReference type="Pfam" id="PF06813"/>
    </source>
</evidence>
<evidence type="ECO:0000256" key="5">
    <source>
        <dbReference type="SAM" id="Phobius"/>
    </source>
</evidence>
<feature type="transmembrane region" description="Helical" evidence="5">
    <location>
        <begin position="414"/>
        <end position="431"/>
    </location>
</feature>
<evidence type="ECO:0000256" key="4">
    <source>
        <dbReference type="ARBA" id="ARBA00023136"/>
    </source>
</evidence>
<reference evidence="9" key="1">
    <citation type="submission" date="2023-05" db="EMBL/GenBank/DDBJ databases">
        <title>Nepenthes gracilis genome sequencing.</title>
        <authorList>
            <person name="Fukushima K."/>
        </authorList>
    </citation>
    <scope>NUCLEOTIDE SEQUENCE</scope>
    <source>
        <strain evidence="9">SING2019-196</strain>
    </source>
</reference>
<accession>A0AAD3XPN7</accession>
<protein>
    <recommendedName>
        <fullName evidence="11">Nodulin-like domain-containing protein</fullName>
    </recommendedName>
</protein>
<sequence>MPRTALQWLSLVGAIWLQSINGTNSNFPAYSSQLKQLLSLSQLQLNNLAFASDAGKLFGWFSGIAAVYLPLWIVLLIGSSVGMIGYGVQYLFLTHKISSLSYGHIFFLTVLAGNSICWINTVCYIVIVRNFPLQRQAAVGLTTGYIGLSPVVYTAIVDAFYSQSSKTAEGYLLLNSILPLIVSVITAPFMSRIDVGKPKIQEAGFIVVSMITVATGIYAIISSLGYLPSKSSKVINVIGIGLCLSSPLVIPLAEYMRGILEQKCTIIRDRRVCDLTGEDDEEADRVVAENEGKDVEIITDIPEVAVMEDIGAKLMLKRLNFWLYFFVYFLGATLGLVYLNNLGQIAESRSHSNVCSLVSFSSAFGFFGRLFPVFQHYFYSRSKKRIPGPASIVCMMVPMAGGFFLLVNGADLSLYFSTAIIGACTGAITSISVSVTTELFGTNNFGVNHNIVVANIPMGSFVFGNLAALLYRKARKVHERCIGLDCYKNTFIIWGTLCSVGIILALILHLRTRKFYFHRL</sequence>
<dbReference type="Proteomes" id="UP001279734">
    <property type="component" value="Unassembled WGS sequence"/>
</dbReference>
<evidence type="ECO:0000259" key="8">
    <source>
        <dbReference type="Pfam" id="PF23262"/>
    </source>
</evidence>
<feature type="transmembrane region" description="Helical" evidence="5">
    <location>
        <begin position="234"/>
        <end position="253"/>
    </location>
</feature>
<keyword evidence="2 5" id="KW-0812">Transmembrane</keyword>